<dbReference type="Gene3D" id="1.25.40.20">
    <property type="entry name" value="Ankyrin repeat-containing domain"/>
    <property type="match status" value="3"/>
</dbReference>
<evidence type="ECO:0000256" key="3">
    <source>
        <dbReference type="ARBA" id="ARBA00022737"/>
    </source>
</evidence>
<protein>
    <recommendedName>
        <fullName evidence="10">PGG domain-containing protein</fullName>
    </recommendedName>
</protein>
<feature type="transmembrane region" description="Helical" evidence="9">
    <location>
        <begin position="614"/>
        <end position="637"/>
    </location>
</feature>
<feature type="compositionally biased region" description="Polar residues" evidence="8">
    <location>
        <begin position="178"/>
        <end position="189"/>
    </location>
</feature>
<dbReference type="EMBL" id="WJXA01000504">
    <property type="protein sequence ID" value="KAF7112425.1"/>
    <property type="molecule type" value="Genomic_DNA"/>
</dbReference>
<dbReference type="PANTHER" id="PTHR24186:SF50">
    <property type="entry name" value="ANKYRIN REPEAT-CONTAINING PROTEIN ITN1-LIKE ISOFORM X1"/>
    <property type="match status" value="1"/>
</dbReference>
<accession>A0A834L218</accession>
<keyword evidence="5 7" id="KW-0040">ANK repeat</keyword>
<feature type="compositionally biased region" description="Polar residues" evidence="8">
    <location>
        <begin position="207"/>
        <end position="234"/>
    </location>
</feature>
<comment type="caution">
    <text evidence="11">The sequence shown here is derived from an EMBL/GenBank/DDBJ whole genome shotgun (WGS) entry which is preliminary data.</text>
</comment>
<evidence type="ECO:0000256" key="7">
    <source>
        <dbReference type="PROSITE-ProRule" id="PRU00023"/>
    </source>
</evidence>
<evidence type="ECO:0000256" key="2">
    <source>
        <dbReference type="ARBA" id="ARBA00022692"/>
    </source>
</evidence>
<evidence type="ECO:0000256" key="9">
    <source>
        <dbReference type="SAM" id="Phobius"/>
    </source>
</evidence>
<dbReference type="Pfam" id="PF12796">
    <property type="entry name" value="Ank_2"/>
    <property type="match status" value="1"/>
</dbReference>
<evidence type="ECO:0000313" key="11">
    <source>
        <dbReference type="EMBL" id="KAF7112425.1"/>
    </source>
</evidence>
<name>A0A834L218_RHOSS</name>
<feature type="transmembrane region" description="Helical" evidence="9">
    <location>
        <begin position="17"/>
        <end position="40"/>
    </location>
</feature>
<dbReference type="PANTHER" id="PTHR24186">
    <property type="entry name" value="PROTEIN PHOSPHATASE 1 REGULATORY SUBUNIT"/>
    <property type="match status" value="1"/>
</dbReference>
<dbReference type="InterPro" id="IPR002110">
    <property type="entry name" value="Ankyrin_rpt"/>
</dbReference>
<dbReference type="Proteomes" id="UP000626092">
    <property type="component" value="Unassembled WGS sequence"/>
</dbReference>
<keyword evidence="2 9" id="KW-0812">Transmembrane</keyword>
<feature type="compositionally biased region" description="Basic and acidic residues" evidence="8">
    <location>
        <begin position="236"/>
        <end position="250"/>
    </location>
</feature>
<keyword evidence="4 9" id="KW-1133">Transmembrane helix</keyword>
<evidence type="ECO:0000256" key="1">
    <source>
        <dbReference type="ARBA" id="ARBA00004141"/>
    </source>
</evidence>
<dbReference type="SMART" id="SM00248">
    <property type="entry name" value="ANK"/>
    <property type="match status" value="6"/>
</dbReference>
<sequence length="809" mass="90073">MTEKTDEETALKPQYTWFYQVGSVGYIFTLVLFLPLYIVLEYLSNLYYTRFTPVERDGDKVRRRRMDPDLYKAAKKGHVTYLPGLIDGRSITEEEAMRIQDGIFLKRTQHGNNNILHIAARAGRDTFVAVALQGFPFLSVQVNSQGDTPLLVAARFGHLHVVKTLADPINELPMQGDTATAAESGTNSRSSHRQRDVEDGQVHHQLEQATSLENGTNSRDMTTALENETNSSSSRRPRDVEEGLDDHQLEEGTIQDGMTTVVENETNSRDMATALENETNSSSSHRPRDVEEGLDDHQLYVAIPSHWRVTNEQGTIITTALHGALRNGHQDVARYLLGLKPEMATFDNLAGESPLFLAAESRCELFMSDILLSKRPYSTKGPDRLNALHASRHCSGPIISELIKQNPDLMRKLDNRGKAPIHHAVEADYWVLVDQMLEADASIALFPDADGYTALLRASSRGCWKICEKILRVCPESIEARNDKGQHALHLARSSILVPLGYFGKIPPEMWELVNVGDDEGNTPLHLAVKQNHYVKAILFTSSGSIDLGAVNKEGLTALDLCESDWQQINIKRLMWFHLRRRGASRGRHPNVHKVTPGQQVFTLPSQNDDRKPYINTLALVAALIATLTFAAAFTMPGGYDSSPNNLVGVATLANKAALKVFVVSDTLAMCCSILSLFLLIRAMRVEQGVTFSLTNTSTSLVGIALYATLVAFISGIFAVIAPKTLWVAIVVCIVCSVAPFFFSPDRVQRFSFLTLYMPTILIKDFRRFTQNVKRRGNKRREQRYVRSLIQRGSPDTTYCVSNTNTVAG</sequence>
<dbReference type="InterPro" id="IPR036770">
    <property type="entry name" value="Ankyrin_rpt-contain_sf"/>
</dbReference>
<reference evidence="11" key="1">
    <citation type="submission" date="2019-11" db="EMBL/GenBank/DDBJ databases">
        <authorList>
            <person name="Liu Y."/>
            <person name="Hou J."/>
            <person name="Li T.-Q."/>
            <person name="Guan C.-H."/>
            <person name="Wu X."/>
            <person name="Wu H.-Z."/>
            <person name="Ling F."/>
            <person name="Zhang R."/>
            <person name="Shi X.-G."/>
            <person name="Ren J.-P."/>
            <person name="Chen E.-F."/>
            <person name="Sun J.-M."/>
        </authorList>
    </citation>
    <scope>NUCLEOTIDE SEQUENCE</scope>
    <source>
        <strain evidence="11">Adult_tree_wgs_1</strain>
        <tissue evidence="11">Leaves</tissue>
    </source>
</reference>
<evidence type="ECO:0000256" key="5">
    <source>
        <dbReference type="ARBA" id="ARBA00023043"/>
    </source>
</evidence>
<dbReference type="GO" id="GO:0005886">
    <property type="term" value="C:plasma membrane"/>
    <property type="evidence" value="ECO:0007669"/>
    <property type="project" value="TreeGrafter"/>
</dbReference>
<keyword evidence="12" id="KW-1185">Reference proteome</keyword>
<keyword evidence="3" id="KW-0677">Repeat</keyword>
<dbReference type="AlphaFoldDB" id="A0A834L218"/>
<dbReference type="Pfam" id="PF13962">
    <property type="entry name" value="PGG"/>
    <property type="match status" value="1"/>
</dbReference>
<dbReference type="SUPFAM" id="SSF48403">
    <property type="entry name" value="Ankyrin repeat"/>
    <property type="match status" value="1"/>
</dbReference>
<dbReference type="OrthoDB" id="1670776at2759"/>
<feature type="transmembrane region" description="Helical" evidence="9">
    <location>
        <begin position="726"/>
        <end position="743"/>
    </location>
</feature>
<evidence type="ECO:0000313" key="12">
    <source>
        <dbReference type="Proteomes" id="UP000626092"/>
    </source>
</evidence>
<proteinExistence type="predicted"/>
<dbReference type="Pfam" id="PF00023">
    <property type="entry name" value="Ank"/>
    <property type="match status" value="1"/>
</dbReference>
<dbReference type="InterPro" id="IPR026961">
    <property type="entry name" value="PGG_dom"/>
</dbReference>
<gene>
    <name evidence="11" type="ORF">RHSIM_RhsimUnG0230500</name>
</gene>
<organism evidence="11 12">
    <name type="scientific">Rhododendron simsii</name>
    <name type="common">Sims's rhododendron</name>
    <dbReference type="NCBI Taxonomy" id="118357"/>
    <lineage>
        <taxon>Eukaryota</taxon>
        <taxon>Viridiplantae</taxon>
        <taxon>Streptophyta</taxon>
        <taxon>Embryophyta</taxon>
        <taxon>Tracheophyta</taxon>
        <taxon>Spermatophyta</taxon>
        <taxon>Magnoliopsida</taxon>
        <taxon>eudicotyledons</taxon>
        <taxon>Gunneridae</taxon>
        <taxon>Pentapetalae</taxon>
        <taxon>asterids</taxon>
        <taxon>Ericales</taxon>
        <taxon>Ericaceae</taxon>
        <taxon>Ericoideae</taxon>
        <taxon>Rhodoreae</taxon>
        <taxon>Rhododendron</taxon>
    </lineage>
</organism>
<evidence type="ECO:0000259" key="10">
    <source>
        <dbReference type="Pfam" id="PF13962"/>
    </source>
</evidence>
<keyword evidence="6 9" id="KW-0472">Membrane</keyword>
<evidence type="ECO:0000256" key="6">
    <source>
        <dbReference type="ARBA" id="ARBA00023136"/>
    </source>
</evidence>
<feature type="transmembrane region" description="Helical" evidence="9">
    <location>
        <begin position="701"/>
        <end position="720"/>
    </location>
</feature>
<dbReference type="PROSITE" id="PS50088">
    <property type="entry name" value="ANK_REPEAT"/>
    <property type="match status" value="1"/>
</dbReference>
<evidence type="ECO:0000256" key="4">
    <source>
        <dbReference type="ARBA" id="ARBA00022989"/>
    </source>
</evidence>
<comment type="subcellular location">
    <subcellularLocation>
        <location evidence="1">Membrane</location>
        <topology evidence="1">Multi-pass membrane protein</topology>
    </subcellularLocation>
</comment>
<feature type="repeat" description="ANK" evidence="7">
    <location>
        <begin position="145"/>
        <end position="165"/>
    </location>
</feature>
<feature type="domain" description="PGG" evidence="10">
    <location>
        <begin position="613"/>
        <end position="720"/>
    </location>
</feature>
<evidence type="ECO:0000256" key="8">
    <source>
        <dbReference type="SAM" id="MobiDB-lite"/>
    </source>
</evidence>
<feature type="compositionally biased region" description="Basic and acidic residues" evidence="8">
    <location>
        <begin position="193"/>
        <end position="206"/>
    </location>
</feature>
<dbReference type="PROSITE" id="PS50297">
    <property type="entry name" value="ANK_REP_REGION"/>
    <property type="match status" value="1"/>
</dbReference>
<feature type="region of interest" description="Disordered" evidence="8">
    <location>
        <begin position="178"/>
        <end position="261"/>
    </location>
</feature>
<feature type="transmembrane region" description="Helical" evidence="9">
    <location>
        <begin position="657"/>
        <end position="681"/>
    </location>
</feature>